<name>A0A3D8SQT8_9HELO</name>
<dbReference type="InterPro" id="IPR013087">
    <property type="entry name" value="Znf_C2H2_type"/>
</dbReference>
<dbReference type="OrthoDB" id="9368434at2759"/>
<feature type="compositionally biased region" description="Polar residues" evidence="9">
    <location>
        <begin position="11"/>
        <end position="30"/>
    </location>
</feature>
<protein>
    <submittedName>
        <fullName evidence="11">Putative zinc finger transcription factor ace1</fullName>
    </submittedName>
</protein>
<keyword evidence="6" id="KW-0804">Transcription</keyword>
<reference evidence="11 12" key="1">
    <citation type="journal article" date="2018" name="IMA Fungus">
        <title>IMA Genome-F 9: Draft genome sequence of Annulohypoxylon stygium, Aspergillus mulundensis, Berkeleyomyces basicola (syn. Thielaviopsis basicola), Ceratocystis smalleyi, two Cercospora beticola strains, Coleophoma cylindrospora, Fusarium fracticaudum, Phialophora cf. hyalina, and Morchella septimelata.</title>
        <authorList>
            <person name="Wingfield B.D."/>
            <person name="Bills G.F."/>
            <person name="Dong Y."/>
            <person name="Huang W."/>
            <person name="Nel W.J."/>
            <person name="Swalarsk-Parry B.S."/>
            <person name="Vaghefi N."/>
            <person name="Wilken P.M."/>
            <person name="An Z."/>
            <person name="de Beer Z.W."/>
            <person name="De Vos L."/>
            <person name="Chen L."/>
            <person name="Duong T.A."/>
            <person name="Gao Y."/>
            <person name="Hammerbacher A."/>
            <person name="Kikkert J.R."/>
            <person name="Li Y."/>
            <person name="Li H."/>
            <person name="Li K."/>
            <person name="Li Q."/>
            <person name="Liu X."/>
            <person name="Ma X."/>
            <person name="Naidoo K."/>
            <person name="Pethybridge S.J."/>
            <person name="Sun J."/>
            <person name="Steenkamp E.T."/>
            <person name="van der Nest M.A."/>
            <person name="van Wyk S."/>
            <person name="Wingfield M.J."/>
            <person name="Xiong C."/>
            <person name="Yue Q."/>
            <person name="Zhang X."/>
        </authorList>
    </citation>
    <scope>NUCLEOTIDE SEQUENCE [LARGE SCALE GENOMIC DNA]</scope>
    <source>
        <strain evidence="11 12">BP6252</strain>
    </source>
</reference>
<comment type="caution">
    <text evidence="11">The sequence shown here is derived from an EMBL/GenBank/DDBJ whole genome shotgun (WGS) entry which is preliminary data.</text>
</comment>
<dbReference type="GO" id="GO:0006357">
    <property type="term" value="P:regulation of transcription by RNA polymerase II"/>
    <property type="evidence" value="ECO:0007669"/>
    <property type="project" value="TreeGrafter"/>
</dbReference>
<dbReference type="AlphaFoldDB" id="A0A3D8SQT8"/>
<evidence type="ECO:0000256" key="8">
    <source>
        <dbReference type="PROSITE-ProRule" id="PRU00042"/>
    </source>
</evidence>
<keyword evidence="3 8" id="KW-0863">Zinc-finger</keyword>
<dbReference type="SMART" id="SM00355">
    <property type="entry name" value="ZnF_C2H2"/>
    <property type="match status" value="3"/>
</dbReference>
<keyword evidence="7" id="KW-0539">Nucleus</keyword>
<evidence type="ECO:0000256" key="3">
    <source>
        <dbReference type="ARBA" id="ARBA00022771"/>
    </source>
</evidence>
<keyword evidence="2" id="KW-0479">Metal-binding</keyword>
<dbReference type="PROSITE" id="PS50157">
    <property type="entry name" value="ZINC_FINGER_C2H2_2"/>
    <property type="match status" value="1"/>
</dbReference>
<feature type="region of interest" description="Disordered" evidence="9">
    <location>
        <begin position="592"/>
        <end position="638"/>
    </location>
</feature>
<accession>A0A3D8SQT8</accession>
<proteinExistence type="predicted"/>
<feature type="compositionally biased region" description="Basic residues" evidence="9">
    <location>
        <begin position="147"/>
        <end position="159"/>
    </location>
</feature>
<dbReference type="GO" id="GO:0008270">
    <property type="term" value="F:zinc ion binding"/>
    <property type="evidence" value="ECO:0007669"/>
    <property type="project" value="UniProtKB-KW"/>
</dbReference>
<organism evidence="11 12">
    <name type="scientific">Coleophoma cylindrospora</name>
    <dbReference type="NCBI Taxonomy" id="1849047"/>
    <lineage>
        <taxon>Eukaryota</taxon>
        <taxon>Fungi</taxon>
        <taxon>Dikarya</taxon>
        <taxon>Ascomycota</taxon>
        <taxon>Pezizomycotina</taxon>
        <taxon>Leotiomycetes</taxon>
        <taxon>Helotiales</taxon>
        <taxon>Dermateaceae</taxon>
        <taxon>Coleophoma</taxon>
    </lineage>
</organism>
<evidence type="ECO:0000313" key="11">
    <source>
        <dbReference type="EMBL" id="RDW88158.1"/>
    </source>
</evidence>
<feature type="domain" description="C2H2-type" evidence="10">
    <location>
        <begin position="498"/>
        <end position="527"/>
    </location>
</feature>
<evidence type="ECO:0000256" key="1">
    <source>
        <dbReference type="ARBA" id="ARBA00004123"/>
    </source>
</evidence>
<feature type="compositionally biased region" description="Basic residues" evidence="9">
    <location>
        <begin position="1"/>
        <end position="10"/>
    </location>
</feature>
<dbReference type="STRING" id="1849047.A0A3D8SQT8"/>
<evidence type="ECO:0000256" key="4">
    <source>
        <dbReference type="ARBA" id="ARBA00022833"/>
    </source>
</evidence>
<sequence length="882" mass="97614">MSFTHPRRTTKSTSSALTPTSNASGRPVVNTNMSLRKGATFHSPPSSPESEAPYHFRVPSLPRRAHTTLEDVVDAHKRRVALTLGNIDRSLAALEEPSPSSRQSFRDEASPVPQGFLNHTVTSPSTRSYSPTMDGVMGSEPSGIGRHSLRQRPNRRSAHNHASDSGLGSSVMSASEKLDANSVHGDDHCAKSIVAASAITRSAAVTSNGESLPRLSARASNRIHEYILKPLLAKSSLKDFHPIVKDCPRRIHGKEIVCLRDLEKTLIFMAPVSETQDDVAGGVAHWYVRLKERTKTAKLYLDFCLTSIRCIQATVEFLSEREQTRPHDRPYTNGYFVDLVDQIKQYAQQVQSSKEKEAKGEKLGEMDANSYVPLKSASSMVRLREPHRVTQTHRDANAISFLQICRALANPVDHRTDEIRLHGGLTKNGRPAELVRVRKDGKAISIATGKPIESLEEDSKSALKMKRSMSEEAEDDESIMRSMARRKRSASAAELAPKRCREPGCDKEFKRPCDLTKHEKTHSRPWKCPVESCKYHEYGWPTEKEMDRHHNDKHSAAPAMYECHFKPCSYKSKRESNCKQHMEKAHGWEYVRSKNNGKAPKRESNGSSVSGALPTPQMTNMQTPSSDGHGVNTPEEEDFDMGSGFDGAVMFDQHLANDSLIFPPYNQDLDIFVPQPMFDFSPISDNNQSLGSSNDSPFMGSGMPDNNTFQDFNGNSVDFNLFGDEDLYNAHVQLPTPDPSVFQQALGQFDTSGIPYQSNPVPHISPVGHGNHMLYSPTSLREVDEGFEDFVPNNTHIGPDFQLFPSGCGSGPSSSANSGLFGEIPSMNHNNLNANLPPLAGMTAQELLNYYTAVTSQVGVPNGGMEWTSDDQYSGYNNQGRR</sequence>
<dbReference type="PROSITE" id="PS00028">
    <property type="entry name" value="ZINC_FINGER_C2H2_1"/>
    <property type="match status" value="1"/>
</dbReference>
<evidence type="ECO:0000256" key="6">
    <source>
        <dbReference type="ARBA" id="ARBA00023163"/>
    </source>
</evidence>
<feature type="compositionally biased region" description="Polar residues" evidence="9">
    <location>
        <begin position="117"/>
        <end position="131"/>
    </location>
</feature>
<dbReference type="Proteomes" id="UP000256645">
    <property type="component" value="Unassembled WGS sequence"/>
</dbReference>
<comment type="subcellular location">
    <subcellularLocation>
        <location evidence="1">Nucleus</location>
    </subcellularLocation>
</comment>
<dbReference type="PANTHER" id="PTHR46179:SF13">
    <property type="entry name" value="C2H2-TYPE DOMAIN-CONTAINING PROTEIN"/>
    <property type="match status" value="1"/>
</dbReference>
<dbReference type="Gene3D" id="3.30.160.60">
    <property type="entry name" value="Classic Zinc Finger"/>
    <property type="match status" value="1"/>
</dbReference>
<evidence type="ECO:0000256" key="5">
    <source>
        <dbReference type="ARBA" id="ARBA00023015"/>
    </source>
</evidence>
<keyword evidence="4" id="KW-0862">Zinc</keyword>
<evidence type="ECO:0000313" key="12">
    <source>
        <dbReference type="Proteomes" id="UP000256645"/>
    </source>
</evidence>
<dbReference type="GO" id="GO:0005634">
    <property type="term" value="C:nucleus"/>
    <property type="evidence" value="ECO:0007669"/>
    <property type="project" value="UniProtKB-SubCell"/>
</dbReference>
<evidence type="ECO:0000256" key="9">
    <source>
        <dbReference type="SAM" id="MobiDB-lite"/>
    </source>
</evidence>
<keyword evidence="12" id="KW-1185">Reference proteome</keyword>
<dbReference type="InterPro" id="IPR051061">
    <property type="entry name" value="Zinc_finger_trans_reg"/>
</dbReference>
<feature type="region of interest" description="Disordered" evidence="9">
    <location>
        <begin position="1"/>
        <end position="30"/>
    </location>
</feature>
<gene>
    <name evidence="11" type="ORF">BP6252_00190</name>
</gene>
<dbReference type="PANTHER" id="PTHR46179">
    <property type="entry name" value="ZINC FINGER PROTEIN"/>
    <property type="match status" value="1"/>
</dbReference>
<evidence type="ECO:0000256" key="7">
    <source>
        <dbReference type="ARBA" id="ARBA00023242"/>
    </source>
</evidence>
<evidence type="ECO:0000256" key="2">
    <source>
        <dbReference type="ARBA" id="ARBA00022723"/>
    </source>
</evidence>
<feature type="compositionally biased region" description="Polar residues" evidence="9">
    <location>
        <begin position="605"/>
        <end position="626"/>
    </location>
</feature>
<evidence type="ECO:0000259" key="10">
    <source>
        <dbReference type="PROSITE" id="PS50157"/>
    </source>
</evidence>
<feature type="region of interest" description="Disordered" evidence="9">
    <location>
        <begin position="94"/>
        <end position="170"/>
    </location>
</feature>
<keyword evidence="5" id="KW-0805">Transcription regulation</keyword>
<dbReference type="EMBL" id="PDLM01000001">
    <property type="protein sequence ID" value="RDW88158.1"/>
    <property type="molecule type" value="Genomic_DNA"/>
</dbReference>